<keyword evidence="2" id="KW-0479">Metal-binding</keyword>
<dbReference type="GO" id="GO:0006508">
    <property type="term" value="P:proteolysis"/>
    <property type="evidence" value="ECO:0007669"/>
    <property type="project" value="UniProtKB-KW"/>
</dbReference>
<accession>A0A3G1B087</accession>
<dbReference type="KEGG" id="tah:SU86_000680"/>
<evidence type="ECO:0000313" key="7">
    <source>
        <dbReference type="Proteomes" id="UP000266745"/>
    </source>
</evidence>
<evidence type="ECO:0000256" key="3">
    <source>
        <dbReference type="ARBA" id="ARBA00022801"/>
    </source>
</evidence>
<keyword evidence="7" id="KW-1185">Reference proteome</keyword>
<dbReference type="GO" id="GO:0004222">
    <property type="term" value="F:metalloendopeptidase activity"/>
    <property type="evidence" value="ECO:0007669"/>
    <property type="project" value="InterPro"/>
</dbReference>
<evidence type="ECO:0000256" key="1">
    <source>
        <dbReference type="ARBA" id="ARBA00022670"/>
    </source>
</evidence>
<keyword evidence="3" id="KW-0378">Hydrolase</keyword>
<evidence type="ECO:0000256" key="4">
    <source>
        <dbReference type="ARBA" id="ARBA00022833"/>
    </source>
</evidence>
<protein>
    <recommendedName>
        <fullName evidence="5">Peptidase M10 metallopeptidase domain-containing protein</fullName>
    </recommendedName>
</protein>
<evidence type="ECO:0000256" key="2">
    <source>
        <dbReference type="ARBA" id="ARBA00022723"/>
    </source>
</evidence>
<organism evidence="6 7">
    <name type="scientific">Candidatus Nitrosotenuis cloacae</name>
    <dbReference type="NCBI Taxonomy" id="1603555"/>
    <lineage>
        <taxon>Archaea</taxon>
        <taxon>Nitrososphaerota</taxon>
        <taxon>Candidatus Nitrosotenuis</taxon>
    </lineage>
</organism>
<gene>
    <name evidence="6" type="ORF">SU86_000680</name>
</gene>
<keyword evidence="1" id="KW-0645">Protease</keyword>
<dbReference type="Pfam" id="PF00413">
    <property type="entry name" value="Peptidase_M10"/>
    <property type="match status" value="1"/>
</dbReference>
<dbReference type="Gene3D" id="3.40.390.10">
    <property type="entry name" value="Collagenase (Catalytic Domain)"/>
    <property type="match status" value="1"/>
</dbReference>
<sequence>MPVHAQTFTMYVQEMPRNWQAQFGDTLSTSTKYWEQKIPGIKFETTQKIDDSDFVVEWTSNNGDGMLGYYSTNTANHYGKPTLAITLGFFKDGKLQMLSPESALEVTTHELGHAIGMQHSTNPSDIMFPTVDDYESLQVLEQTHDRIANNDWHTISEKYRILSNEKITPLDAQINDAKSALGAIHYGDKAYDQTLDDAWMAYWWAIKYLDSAENAQTRGGAFVLQSDHQNAYAEFKLSYDFAKKAEEKLILISELIEKVNIVSN</sequence>
<dbReference type="SUPFAM" id="SSF55486">
    <property type="entry name" value="Metalloproteases ('zincins'), catalytic domain"/>
    <property type="match status" value="1"/>
</dbReference>
<reference evidence="6 7" key="1">
    <citation type="journal article" date="2016" name="Sci. Rep.">
        <title>A novel ammonia-oxidizing archaeon from wastewater treatment plant: Its enrichment, physiological and genomic characteristics.</title>
        <authorList>
            <person name="Li Y."/>
            <person name="Ding K."/>
            <person name="Wen X."/>
            <person name="Zhang B."/>
            <person name="Shen B."/>
            <person name="Yang Y."/>
        </authorList>
    </citation>
    <scope>NUCLEOTIDE SEQUENCE [LARGE SCALE GENOMIC DNA]</scope>
    <source>
        <strain evidence="6 7">SAT1</strain>
    </source>
</reference>
<name>A0A3G1B087_9ARCH</name>
<keyword evidence="4" id="KW-0862">Zinc</keyword>
<dbReference type="GO" id="GO:0031012">
    <property type="term" value="C:extracellular matrix"/>
    <property type="evidence" value="ECO:0007669"/>
    <property type="project" value="InterPro"/>
</dbReference>
<dbReference type="STRING" id="1603555.SU86_000680"/>
<feature type="domain" description="Peptidase M10 metallopeptidase" evidence="5">
    <location>
        <begin position="18"/>
        <end position="159"/>
    </location>
</feature>
<dbReference type="EMBL" id="CP011097">
    <property type="protein sequence ID" value="AJZ75148.2"/>
    <property type="molecule type" value="Genomic_DNA"/>
</dbReference>
<dbReference type="Proteomes" id="UP000266745">
    <property type="component" value="Chromosome"/>
</dbReference>
<dbReference type="GO" id="GO:0008270">
    <property type="term" value="F:zinc ion binding"/>
    <property type="evidence" value="ECO:0007669"/>
    <property type="project" value="InterPro"/>
</dbReference>
<dbReference type="InterPro" id="IPR024079">
    <property type="entry name" value="MetalloPept_cat_dom_sf"/>
</dbReference>
<dbReference type="InterPro" id="IPR001818">
    <property type="entry name" value="Pept_M10_metallopeptidase"/>
</dbReference>
<evidence type="ECO:0000259" key="5">
    <source>
        <dbReference type="Pfam" id="PF00413"/>
    </source>
</evidence>
<evidence type="ECO:0000313" key="6">
    <source>
        <dbReference type="EMBL" id="AJZ75148.2"/>
    </source>
</evidence>
<proteinExistence type="predicted"/>
<dbReference type="AlphaFoldDB" id="A0A3G1B087"/>